<reference evidence="1" key="1">
    <citation type="submission" date="2023-01" db="EMBL/GenBank/DDBJ databases">
        <title>Genome sequencing of Photorhabdus bodei 09-20.</title>
        <authorList>
            <person name="Kalindamar S."/>
            <person name="Kumru S."/>
        </authorList>
    </citation>
    <scope>NUCLEOTIDE SEQUENCE</scope>
    <source>
        <strain evidence="1">09-20</strain>
    </source>
</reference>
<evidence type="ECO:0000313" key="1">
    <source>
        <dbReference type="EMBL" id="MDB6374718.1"/>
    </source>
</evidence>
<dbReference type="EMBL" id="JAQMFO010000056">
    <property type="protein sequence ID" value="MDB6374718.1"/>
    <property type="molecule type" value="Genomic_DNA"/>
</dbReference>
<sequence length="210" mass="23911">MRAEQKNSLEPEVAVLGKDGLAEKAGWLTIYHAAPYSREFIFTRPEYLMEGVGLPASSYTDAPELPDFDNKAVCRSEDGKYWEIVPDYRGKIAYSTQTHLPIKITEIGELSDTLTFKKPATHFDKWTGKEWVTDEAAVKASQIEQAEKQRDILRQHANEIATLLQHTVDVEMATEAEKIALMAWKKYFVLLNRVDVLQAPDIEWPEQPSN</sequence>
<dbReference type="Proteomes" id="UP001212996">
    <property type="component" value="Unassembled WGS sequence"/>
</dbReference>
<dbReference type="PANTHER" id="PTHR34413:SF2">
    <property type="entry name" value="PROPHAGE TAIL FIBER ASSEMBLY PROTEIN HOMOLOG TFAE-RELATED"/>
    <property type="match status" value="1"/>
</dbReference>
<dbReference type="Pfam" id="PF02413">
    <property type="entry name" value="Caudo_TAP"/>
    <property type="match status" value="1"/>
</dbReference>
<evidence type="ECO:0000313" key="2">
    <source>
        <dbReference type="Proteomes" id="UP001212996"/>
    </source>
</evidence>
<dbReference type="InterPro" id="IPR051220">
    <property type="entry name" value="TFA_Chaperone"/>
</dbReference>
<proteinExistence type="predicted"/>
<gene>
    <name evidence="1" type="ORF">PH362_23085</name>
</gene>
<protein>
    <submittedName>
        <fullName evidence="1">Tail fiber assembly protein</fullName>
    </submittedName>
</protein>
<dbReference type="PANTHER" id="PTHR34413">
    <property type="entry name" value="PROPHAGE TAIL FIBER ASSEMBLY PROTEIN HOMOLOG TFAE-RELATED-RELATED"/>
    <property type="match status" value="1"/>
</dbReference>
<comment type="caution">
    <text evidence="1">The sequence shown here is derived from an EMBL/GenBank/DDBJ whole genome shotgun (WGS) entry which is preliminary data.</text>
</comment>
<dbReference type="InterPro" id="IPR003458">
    <property type="entry name" value="Phage_T4_Gp38_tail_assem"/>
</dbReference>
<organism evidence="1 2">
    <name type="scientific">Photorhabdus bodei</name>
    <dbReference type="NCBI Taxonomy" id="2029681"/>
    <lineage>
        <taxon>Bacteria</taxon>
        <taxon>Pseudomonadati</taxon>
        <taxon>Pseudomonadota</taxon>
        <taxon>Gammaproteobacteria</taxon>
        <taxon>Enterobacterales</taxon>
        <taxon>Morganellaceae</taxon>
        <taxon>Photorhabdus</taxon>
    </lineage>
</organism>
<accession>A0AAW6BPS0</accession>
<name>A0AAW6BPS0_9GAMM</name>
<dbReference type="AlphaFoldDB" id="A0AAW6BPS0"/>